<name>A0ABP6JMY1_9ACTN</name>
<gene>
    <name evidence="2" type="ORF">GCM10010446_24810</name>
</gene>
<comment type="caution">
    <text evidence="2">The sequence shown here is derived from an EMBL/GenBank/DDBJ whole genome shotgun (WGS) entry which is preliminary data.</text>
</comment>
<evidence type="ECO:0000313" key="3">
    <source>
        <dbReference type="Proteomes" id="UP001500403"/>
    </source>
</evidence>
<organism evidence="2 3">
    <name type="scientific">Streptomyces enissocaesilis</name>
    <dbReference type="NCBI Taxonomy" id="332589"/>
    <lineage>
        <taxon>Bacteria</taxon>
        <taxon>Bacillati</taxon>
        <taxon>Actinomycetota</taxon>
        <taxon>Actinomycetes</taxon>
        <taxon>Kitasatosporales</taxon>
        <taxon>Streptomycetaceae</taxon>
        <taxon>Streptomyces</taxon>
        <taxon>Streptomyces rochei group</taxon>
    </lineage>
</organism>
<sequence>MIRRGGPGKQLARGFPDRGQGRSVLVEASLLMAVVLAGQCVMASLVERPVPDEVGELCCRAVPPTEVARPQSGDREVLATIVCVAASDRPAAHTCATAARAHPNTFPAFVGTAAALVCRRPTTWGKGAVTWWGGPVSGGRAGAQPASRARVGGAPDPPVPGCRSRAGTVLGGTPLEMSGSGRVVEPGSRPRSALPTRKSASG</sequence>
<accession>A0ABP6JMY1</accession>
<proteinExistence type="predicted"/>
<feature type="region of interest" description="Disordered" evidence="1">
    <location>
        <begin position="136"/>
        <end position="202"/>
    </location>
</feature>
<evidence type="ECO:0000256" key="1">
    <source>
        <dbReference type="SAM" id="MobiDB-lite"/>
    </source>
</evidence>
<dbReference type="EMBL" id="BAAAUD010000023">
    <property type="protein sequence ID" value="GAA2938465.1"/>
    <property type="molecule type" value="Genomic_DNA"/>
</dbReference>
<keyword evidence="3" id="KW-1185">Reference proteome</keyword>
<evidence type="ECO:0000313" key="2">
    <source>
        <dbReference type="EMBL" id="GAA2938465.1"/>
    </source>
</evidence>
<evidence type="ECO:0008006" key="4">
    <source>
        <dbReference type="Google" id="ProtNLM"/>
    </source>
</evidence>
<reference evidence="3" key="1">
    <citation type="journal article" date="2019" name="Int. J. Syst. Evol. Microbiol.">
        <title>The Global Catalogue of Microorganisms (GCM) 10K type strain sequencing project: providing services to taxonomists for standard genome sequencing and annotation.</title>
        <authorList>
            <consortium name="The Broad Institute Genomics Platform"/>
            <consortium name="The Broad Institute Genome Sequencing Center for Infectious Disease"/>
            <person name="Wu L."/>
            <person name="Ma J."/>
        </authorList>
    </citation>
    <scope>NUCLEOTIDE SEQUENCE [LARGE SCALE GENOMIC DNA]</scope>
    <source>
        <strain evidence="3">JCM 9088</strain>
    </source>
</reference>
<protein>
    <recommendedName>
        <fullName evidence="4">Secreted protein</fullName>
    </recommendedName>
</protein>
<dbReference type="Proteomes" id="UP001500403">
    <property type="component" value="Unassembled WGS sequence"/>
</dbReference>